<dbReference type="Gene3D" id="1.10.630.10">
    <property type="entry name" value="Cytochrome P450"/>
    <property type="match status" value="1"/>
</dbReference>
<evidence type="ECO:0000256" key="3">
    <source>
        <dbReference type="ARBA" id="ARBA00022723"/>
    </source>
</evidence>
<evidence type="ECO:0000256" key="4">
    <source>
        <dbReference type="ARBA" id="ARBA00023002"/>
    </source>
</evidence>
<evidence type="ECO:0000256" key="5">
    <source>
        <dbReference type="ARBA" id="ARBA00023004"/>
    </source>
</evidence>
<dbReference type="Pfam" id="PF00067">
    <property type="entry name" value="p450"/>
    <property type="match status" value="1"/>
</dbReference>
<evidence type="ECO:0000256" key="7">
    <source>
        <dbReference type="RuleBase" id="RU000461"/>
    </source>
</evidence>
<dbReference type="SUPFAM" id="SSF48264">
    <property type="entry name" value="Cytochrome P450"/>
    <property type="match status" value="1"/>
</dbReference>
<evidence type="ECO:0000256" key="6">
    <source>
        <dbReference type="ARBA" id="ARBA00023033"/>
    </source>
</evidence>
<proteinExistence type="inferred from homology"/>
<dbReference type="PANTHER" id="PTHR46696:SF3">
    <property type="entry name" value="PULCHERRIMINIC ACID SYNTHASE"/>
    <property type="match status" value="1"/>
</dbReference>
<evidence type="ECO:0000313" key="8">
    <source>
        <dbReference type="EMBL" id="WIM88077.1"/>
    </source>
</evidence>
<dbReference type="PANTHER" id="PTHR46696">
    <property type="entry name" value="P450, PUTATIVE (EUROFUNG)-RELATED"/>
    <property type="match status" value="1"/>
</dbReference>
<keyword evidence="9" id="KW-1185">Reference proteome</keyword>
<dbReference type="InterPro" id="IPR002397">
    <property type="entry name" value="Cyt_P450_B"/>
</dbReference>
<evidence type="ECO:0000313" key="9">
    <source>
        <dbReference type="Proteomes" id="UP001236585"/>
    </source>
</evidence>
<accession>A0ABY8VZC3</accession>
<keyword evidence="2 7" id="KW-0349">Heme</keyword>
<sequence length="422" mass="47040">MLANTAFTLDPARLKELFDLRSDVYEMRGGSFEGDPYPAFNTLRESGPVHPGTPGELAGYHGPAFFSGLPFEDRPHFTAFDYATCSQVIQDPDTFPASQHEPGTPEYESQAMLLFMDGKRHRRLRSLVRNAFTPKRSGWWLDNWVHDIIDALFALIADKGHADLNVEFFAPIPLLTICSSFGVSVEEALQVRAAIVSDTAGITAISEIVKPIVAARRHNARDDLVSMLVNEEFEDEDGTRHRLSDDEVQLFSLLLLAAGSGTTWKQLGITMLTLLQRPRWLARITADPDWIRPFLEETLRWMPTDPAFARFASQDTTLGGVAIPRGAVVHACFAAANRDPARWDSPDDFLPGRPIQTNLAFGRGTHVCLGQHVARAEICTAIKVLTQRLPGLRLDDRAETPRIIGMYERGPTSVPVRWDLPR</sequence>
<gene>
    <name evidence="8" type="ORF">PT015_00655</name>
</gene>
<dbReference type="InterPro" id="IPR036396">
    <property type="entry name" value="Cyt_P450_sf"/>
</dbReference>
<dbReference type="EMBL" id="CP126981">
    <property type="protein sequence ID" value="WIM88077.1"/>
    <property type="molecule type" value="Genomic_DNA"/>
</dbReference>
<organism evidence="8 9">
    <name type="scientific">Candidatus Mycobacterium wuenschmannii</name>
    <dbReference type="NCBI Taxonomy" id="3027808"/>
    <lineage>
        <taxon>Bacteria</taxon>
        <taxon>Bacillati</taxon>
        <taxon>Actinomycetota</taxon>
        <taxon>Actinomycetes</taxon>
        <taxon>Mycobacteriales</taxon>
        <taxon>Mycobacteriaceae</taxon>
        <taxon>Mycobacterium</taxon>
    </lineage>
</organism>
<reference evidence="8 9" key="1">
    <citation type="journal article" date="2023" name="Microbiol. Resour. Announc.">
        <title>Complete Genome Sequence of Mycobacterium wuenschmanii, a novel Nontuberculous Mycobacterium Isolated from a captive population of Amazon Milk Frogs.</title>
        <authorList>
            <person name="Hicks J."/>
            <person name="Zeineldin M."/>
            <person name="Ward H."/>
            <person name="Wuenschmann A."/>
            <person name="Camp P."/>
            <person name="Farrell D."/>
            <person name="Lehman K."/>
            <person name="Thacker T."/>
            <person name="Cuthbert E."/>
        </authorList>
    </citation>
    <scope>NUCLEOTIDE SEQUENCE [LARGE SCALE GENOMIC DNA]</scope>
    <source>
        <strain evidence="8 9">Wuenschmanii</strain>
    </source>
</reference>
<name>A0ABY8VZC3_9MYCO</name>
<comment type="similarity">
    <text evidence="1 7">Belongs to the cytochrome P450 family.</text>
</comment>
<keyword evidence="5 7" id="KW-0408">Iron</keyword>
<keyword evidence="4 7" id="KW-0560">Oxidoreductase</keyword>
<keyword evidence="6 7" id="KW-0503">Monooxygenase</keyword>
<dbReference type="PROSITE" id="PS00086">
    <property type="entry name" value="CYTOCHROME_P450"/>
    <property type="match status" value="1"/>
</dbReference>
<protein>
    <submittedName>
        <fullName evidence="8">Cytochrome P450</fullName>
    </submittedName>
</protein>
<dbReference type="InterPro" id="IPR001128">
    <property type="entry name" value="Cyt_P450"/>
</dbReference>
<dbReference type="PRINTS" id="PR00359">
    <property type="entry name" value="BP450"/>
</dbReference>
<dbReference type="Proteomes" id="UP001236585">
    <property type="component" value="Chromosome"/>
</dbReference>
<evidence type="ECO:0000256" key="1">
    <source>
        <dbReference type="ARBA" id="ARBA00010617"/>
    </source>
</evidence>
<dbReference type="RefSeq" id="WP_285188089.1">
    <property type="nucleotide sequence ID" value="NZ_CP126981.1"/>
</dbReference>
<evidence type="ECO:0000256" key="2">
    <source>
        <dbReference type="ARBA" id="ARBA00022617"/>
    </source>
</evidence>
<keyword evidence="3 7" id="KW-0479">Metal-binding</keyword>
<dbReference type="InterPro" id="IPR017972">
    <property type="entry name" value="Cyt_P450_CS"/>
</dbReference>